<dbReference type="InterPro" id="IPR013783">
    <property type="entry name" value="Ig-like_fold"/>
</dbReference>
<feature type="compositionally biased region" description="Basic and acidic residues" evidence="7">
    <location>
        <begin position="572"/>
        <end position="592"/>
    </location>
</feature>
<keyword evidence="8" id="KW-1133">Transmembrane helix</keyword>
<evidence type="ECO:0000259" key="9">
    <source>
        <dbReference type="PROSITE" id="PS51004"/>
    </source>
</evidence>
<dbReference type="GO" id="GO:0030335">
    <property type="term" value="P:positive regulation of cell migration"/>
    <property type="evidence" value="ECO:0007669"/>
    <property type="project" value="TreeGrafter"/>
</dbReference>
<comment type="subcellular location">
    <subcellularLocation>
        <location evidence="1">Membrane</location>
    </subcellularLocation>
</comment>
<dbReference type="GO" id="GO:0007411">
    <property type="term" value="P:axon guidance"/>
    <property type="evidence" value="ECO:0007669"/>
    <property type="project" value="TreeGrafter"/>
</dbReference>
<dbReference type="AlphaFoldDB" id="A0A3Q3K1X7"/>
<evidence type="ECO:0000256" key="4">
    <source>
        <dbReference type="ARBA" id="ARBA00023157"/>
    </source>
</evidence>
<evidence type="ECO:0000256" key="5">
    <source>
        <dbReference type="ARBA" id="ARBA00023180"/>
    </source>
</evidence>
<feature type="region of interest" description="Disordered" evidence="7">
    <location>
        <begin position="560"/>
        <end position="615"/>
    </location>
</feature>
<dbReference type="SMART" id="SM00630">
    <property type="entry name" value="Sema"/>
    <property type="match status" value="1"/>
</dbReference>
<dbReference type="SUPFAM" id="SSF103575">
    <property type="entry name" value="Plexin repeat"/>
    <property type="match status" value="1"/>
</dbReference>
<comment type="similarity">
    <text evidence="2">Belongs to the semaphorin family.</text>
</comment>
<keyword evidence="5" id="KW-0325">Glycoprotein</keyword>
<feature type="compositionally biased region" description="Polar residues" evidence="7">
    <location>
        <begin position="594"/>
        <end position="614"/>
    </location>
</feature>
<feature type="transmembrane region" description="Helical" evidence="8">
    <location>
        <begin position="633"/>
        <end position="656"/>
    </location>
</feature>
<reference evidence="10" key="2">
    <citation type="submission" date="2025-09" db="UniProtKB">
        <authorList>
            <consortium name="Ensembl"/>
        </authorList>
    </citation>
    <scope>IDENTIFICATION</scope>
</reference>
<dbReference type="InterPro" id="IPR002165">
    <property type="entry name" value="Plexin_repeat"/>
</dbReference>
<dbReference type="PANTHER" id="PTHR11036:SF145">
    <property type="entry name" value="SEMAPHORIN-4A ISOFORM X1-RELATED"/>
    <property type="match status" value="1"/>
</dbReference>
<dbReference type="InterPro" id="IPR036352">
    <property type="entry name" value="Semap_dom_sf"/>
</dbReference>
<dbReference type="GO" id="GO:0045499">
    <property type="term" value="F:chemorepellent activity"/>
    <property type="evidence" value="ECO:0007669"/>
    <property type="project" value="TreeGrafter"/>
</dbReference>
<evidence type="ECO:0000256" key="8">
    <source>
        <dbReference type="SAM" id="Phobius"/>
    </source>
</evidence>
<dbReference type="GO" id="GO:0030215">
    <property type="term" value="F:semaphorin receptor binding"/>
    <property type="evidence" value="ECO:0007669"/>
    <property type="project" value="InterPro"/>
</dbReference>
<reference evidence="10" key="1">
    <citation type="submission" date="2025-08" db="UniProtKB">
        <authorList>
            <consortium name="Ensembl"/>
        </authorList>
    </citation>
    <scope>IDENTIFICATION</scope>
</reference>
<dbReference type="InterPro" id="IPR027231">
    <property type="entry name" value="Semaphorin"/>
</dbReference>
<dbReference type="Pfam" id="PF19428">
    <property type="entry name" value="Sema4F_C"/>
    <property type="match status" value="1"/>
</dbReference>
<evidence type="ECO:0000256" key="3">
    <source>
        <dbReference type="ARBA" id="ARBA00023136"/>
    </source>
</evidence>
<organism evidence="10 11">
    <name type="scientific">Monopterus albus</name>
    <name type="common">Swamp eel</name>
    <dbReference type="NCBI Taxonomy" id="43700"/>
    <lineage>
        <taxon>Eukaryota</taxon>
        <taxon>Metazoa</taxon>
        <taxon>Chordata</taxon>
        <taxon>Craniata</taxon>
        <taxon>Vertebrata</taxon>
        <taxon>Euteleostomi</taxon>
        <taxon>Actinopterygii</taxon>
        <taxon>Neopterygii</taxon>
        <taxon>Teleostei</taxon>
        <taxon>Neoteleostei</taxon>
        <taxon>Acanthomorphata</taxon>
        <taxon>Anabantaria</taxon>
        <taxon>Synbranchiformes</taxon>
        <taxon>Synbranchidae</taxon>
        <taxon>Monopterus</taxon>
    </lineage>
</organism>
<dbReference type="Gene3D" id="3.30.1680.10">
    <property type="entry name" value="ligand-binding face of the semaphorins, domain 2"/>
    <property type="match status" value="1"/>
</dbReference>
<proteinExistence type="inferred from homology"/>
<dbReference type="GO" id="GO:0071526">
    <property type="term" value="P:semaphorin-plexin signaling pathway"/>
    <property type="evidence" value="ECO:0007669"/>
    <property type="project" value="TreeGrafter"/>
</dbReference>
<dbReference type="SMART" id="SM00423">
    <property type="entry name" value="PSI"/>
    <property type="match status" value="1"/>
</dbReference>
<dbReference type="Gene3D" id="2.130.10.10">
    <property type="entry name" value="YVTN repeat-like/Quinoprotein amine dehydrogenase"/>
    <property type="match status" value="2"/>
</dbReference>
<evidence type="ECO:0000256" key="7">
    <source>
        <dbReference type="SAM" id="MobiDB-lite"/>
    </source>
</evidence>
<comment type="caution">
    <text evidence="6">Lacks conserved residue(s) required for the propagation of feature annotation.</text>
</comment>
<keyword evidence="8" id="KW-0812">Transmembrane</keyword>
<dbReference type="GO" id="GO:0001755">
    <property type="term" value="P:neural crest cell migration"/>
    <property type="evidence" value="ECO:0007669"/>
    <property type="project" value="TreeGrafter"/>
</dbReference>
<dbReference type="InterPro" id="IPR045791">
    <property type="entry name" value="Sema4F_C"/>
</dbReference>
<accession>A0A3Q3K1X7</accession>
<sequence>MHLFMTKIPCLLCLCPDSTDRPLVYFSLPDVHNTTTLLLSPDASTLYVGARDIVLSLDSVHQHGFLSQQKLIFLLQVDCPNFVRVLQPINSTHLYACGRYDSAAQFSFCSAKGRCPFSPFERSTALIVDGELFAATTVDFRGVKPQISRHFSKDGHPDVSQDSSVSLLEEPTFVSSVLDPDDVGGLRTLQKKWTSFAKAPLLCQAPGQLPYNVLQDVFTLRPPEGSKTLETLFYGVFTSQWPSGAKSAVCIFRLQDVRTAFTGRYRTYDMGTDQWSLLQGRQSYLGTCGLENATDSELAEVKKSFLTSNGVKPVENSPIVVSSGKQYSRIAVMRTKAANGTAYTILFLLTESGFLHKVVLFDQGPQIIEEIQVFTQPQLIKSIILSSSKGVLYVGTSEGVTAVPTANCAFYRTCSQCVLARDPLCGWSLTRRTCIRVDSSSDAVLTVFISTCFCPVEVSVALNRAVRLQCVKPSNLATLTWTSSQIRSRPENFFIRSSDGSLSFLASDATFGSYHCEAEEGGYKEVVASYNVRSIASPRSMNPSPNIPSQNDESYEDIRTVSPLPLPGEPECLPKEEDGDDDKGKTDTKEQSEQETSLQHGRLDTTPTCKSGAQSMKEPFDEACKEKSYYSELVVVVTLLVLTYICILTLGGLHVWRQRRSGLKVSPLVSPEEGSQMSKSGGRVPSLSTAEYTAPELKVVE</sequence>
<dbReference type="Pfam" id="PF01403">
    <property type="entry name" value="Sema"/>
    <property type="match status" value="1"/>
</dbReference>
<dbReference type="InterPro" id="IPR016201">
    <property type="entry name" value="PSI"/>
</dbReference>
<keyword evidence="11" id="KW-1185">Reference proteome</keyword>
<dbReference type="PANTHER" id="PTHR11036">
    <property type="entry name" value="SEMAPHORIN"/>
    <property type="match status" value="1"/>
</dbReference>
<evidence type="ECO:0000256" key="1">
    <source>
        <dbReference type="ARBA" id="ARBA00004370"/>
    </source>
</evidence>
<dbReference type="Ensembl" id="ENSMALT00000023608.1">
    <property type="protein sequence ID" value="ENSMALP00000023165.1"/>
    <property type="gene ID" value="ENSMALG00000016141.1"/>
</dbReference>
<evidence type="ECO:0000256" key="6">
    <source>
        <dbReference type="PROSITE-ProRule" id="PRU00352"/>
    </source>
</evidence>
<protein>
    <recommendedName>
        <fullName evidence="9">Sema domain-containing protein</fullName>
    </recommendedName>
</protein>
<evidence type="ECO:0000313" key="11">
    <source>
        <dbReference type="Proteomes" id="UP000261600"/>
    </source>
</evidence>
<dbReference type="Gene3D" id="2.60.40.10">
    <property type="entry name" value="Immunoglobulins"/>
    <property type="match status" value="1"/>
</dbReference>
<evidence type="ECO:0000256" key="2">
    <source>
        <dbReference type="ARBA" id="ARBA00009492"/>
    </source>
</evidence>
<dbReference type="SUPFAM" id="SSF101912">
    <property type="entry name" value="Sema domain"/>
    <property type="match status" value="1"/>
</dbReference>
<keyword evidence="4" id="KW-1015">Disulfide bond</keyword>
<feature type="domain" description="Sema" evidence="9">
    <location>
        <begin position="1"/>
        <end position="405"/>
    </location>
</feature>
<dbReference type="PROSITE" id="PS51004">
    <property type="entry name" value="SEMA"/>
    <property type="match status" value="1"/>
</dbReference>
<dbReference type="InterPro" id="IPR001627">
    <property type="entry name" value="Semap_dom"/>
</dbReference>
<feature type="region of interest" description="Disordered" evidence="7">
    <location>
        <begin position="667"/>
        <end position="701"/>
    </location>
</feature>
<dbReference type="Pfam" id="PF01437">
    <property type="entry name" value="PSI"/>
    <property type="match status" value="1"/>
</dbReference>
<dbReference type="InterPro" id="IPR015943">
    <property type="entry name" value="WD40/YVTN_repeat-like_dom_sf"/>
</dbReference>
<keyword evidence="3 8" id="KW-0472">Membrane</keyword>
<dbReference type="STRING" id="43700.ENSMALP00000023165"/>
<evidence type="ECO:0000313" key="10">
    <source>
        <dbReference type="Ensembl" id="ENSMALP00000023165.1"/>
    </source>
</evidence>
<dbReference type="GO" id="GO:0005886">
    <property type="term" value="C:plasma membrane"/>
    <property type="evidence" value="ECO:0007669"/>
    <property type="project" value="TreeGrafter"/>
</dbReference>
<dbReference type="Proteomes" id="UP000261600">
    <property type="component" value="Unplaced"/>
</dbReference>
<name>A0A3Q3K1X7_MONAL</name>